<dbReference type="PROSITE" id="PS00972">
    <property type="entry name" value="USP_1"/>
    <property type="match status" value="1"/>
</dbReference>
<feature type="domain" description="USP" evidence="9">
    <location>
        <begin position="378"/>
        <end position="1074"/>
    </location>
</feature>
<feature type="region of interest" description="Disordered" evidence="8">
    <location>
        <begin position="351"/>
        <end position="370"/>
    </location>
</feature>
<comment type="catalytic activity">
    <reaction evidence="1">
        <text>Thiol-dependent hydrolysis of ester, thioester, amide, peptide and isopeptide bonds formed by the C-terminal Gly of ubiquitin (a 76-residue protein attached to proteins as an intracellular targeting signal).</text>
        <dbReference type="EC" id="3.4.19.12"/>
    </reaction>
</comment>
<evidence type="ECO:0000313" key="12">
    <source>
        <dbReference type="Proteomes" id="UP000015241"/>
    </source>
</evidence>
<keyword evidence="5" id="KW-0833">Ubl conjugation pathway</keyword>
<dbReference type="Gene3D" id="3.90.70.10">
    <property type="entry name" value="Cysteine proteinases"/>
    <property type="match status" value="2"/>
</dbReference>
<feature type="compositionally biased region" description="Polar residues" evidence="8">
    <location>
        <begin position="1201"/>
        <end position="1212"/>
    </location>
</feature>
<reference evidence="11 12" key="1">
    <citation type="journal article" date="2012" name="Science">
        <title>The Paleozoic origin of enzymatic lignin decomposition reconstructed from 31 fungal genomes.</title>
        <authorList>
            <person name="Floudas D."/>
            <person name="Binder M."/>
            <person name="Riley R."/>
            <person name="Barry K."/>
            <person name="Blanchette R.A."/>
            <person name="Henrissat B."/>
            <person name="Martinez A.T."/>
            <person name="Otillar R."/>
            <person name="Spatafora J.W."/>
            <person name="Yadav J.S."/>
            <person name="Aerts A."/>
            <person name="Benoit I."/>
            <person name="Boyd A."/>
            <person name="Carlson A."/>
            <person name="Copeland A."/>
            <person name="Coutinho P.M."/>
            <person name="de Vries R.P."/>
            <person name="Ferreira P."/>
            <person name="Findley K."/>
            <person name="Foster B."/>
            <person name="Gaskell J."/>
            <person name="Glotzer D."/>
            <person name="Gorecki P."/>
            <person name="Heitman J."/>
            <person name="Hesse C."/>
            <person name="Hori C."/>
            <person name="Igarashi K."/>
            <person name="Jurgens J.A."/>
            <person name="Kallen N."/>
            <person name="Kersten P."/>
            <person name="Kohler A."/>
            <person name="Kuees U."/>
            <person name="Kumar T.K.A."/>
            <person name="Kuo A."/>
            <person name="LaButti K."/>
            <person name="Larrondo L.F."/>
            <person name="Lindquist E."/>
            <person name="Ling A."/>
            <person name="Lombard V."/>
            <person name="Lucas S."/>
            <person name="Lundell T."/>
            <person name="Martin R."/>
            <person name="McLaughlin D.J."/>
            <person name="Morgenstern I."/>
            <person name="Morin E."/>
            <person name="Murat C."/>
            <person name="Nagy L.G."/>
            <person name="Nolan M."/>
            <person name="Ohm R.A."/>
            <person name="Patyshakuliyeva A."/>
            <person name="Rokas A."/>
            <person name="Ruiz-Duenas F.J."/>
            <person name="Sabat G."/>
            <person name="Salamov A."/>
            <person name="Samejima M."/>
            <person name="Schmutz J."/>
            <person name="Slot J.C."/>
            <person name="St John F."/>
            <person name="Stenlid J."/>
            <person name="Sun H."/>
            <person name="Sun S."/>
            <person name="Syed K."/>
            <person name="Tsang A."/>
            <person name="Wiebenga A."/>
            <person name="Young D."/>
            <person name="Pisabarro A."/>
            <person name="Eastwood D.C."/>
            <person name="Martin F."/>
            <person name="Cullen D."/>
            <person name="Grigoriev I.V."/>
            <person name="Hibbett D.S."/>
        </authorList>
    </citation>
    <scope>NUCLEOTIDE SEQUENCE</scope>
    <source>
        <strain evidence="12">FP-58527</strain>
    </source>
</reference>
<dbReference type="Gene3D" id="3.30.2230.10">
    <property type="entry name" value="DUSP-like"/>
    <property type="match status" value="1"/>
</dbReference>
<name>S8E7A4_FOMSC</name>
<sequence length="1280" mass="142323">MQSEPSSSSPKRAVSEDPSQDIARAAQSQGLSSLSINDADADVDAYMAEQGEDASANMPSSSMATPTPEEKLRSVESLMQSPMRVGETWYVVSSTWFRRWRKAVSKQVDKDGEVDEKDLGPVDNSDIVVAGGDDVNQQLGLDDYVFVPEQVWTWFATWYGKARYALPRKVIARGVQAETSLELHPPRLMVHILTNKVVPGVTMPPRLVTVSTNDTIEHLHEVVLSSIPHTDSRQTRIWKLSESDISWDQLSYSPDQLKQRGGIVLEPTGHTIDEKLVLSGDALVVEFQEDSEWIVNVSEVQPQPASVPLSDSQSTATQSTPKRFGENGFLDLITKNAPIVSNVTSSPAKPVLSNASNRAGPSSVVTRSKGGASEMGTLGLGNMGNTCFMNSALQCLVHTKELAEYFLTGVFEEELNPDNPLGMGGAIARAFGALLQRIWTAGSGSTSYSPREFKQALQRFAPQFSGYQQHDSQELVAFLLDGLHEDLNRVLKKPYVEKPDWEGGGDKELVELASESWKGYMRRNDSVIVDLFQGQYQSTLVCPECSKVSITFDPFMYLTLPLPILKKWRHDVYYIPWDLSKPHVKVPVEIGRDASFKELRQLLGRWMEADPDHLLTLEIFSHRFYKDLDDTVLVGDMAENDIIVCFELPCHAQQSRTHKPSPEDPFIIPAMLYDTIITYRSYGRSQNPFGYPFVVVVTHEQATDPDAIYDAIADRLQRWTENVRDLYTWEPGSPSMEPVHIPIAGPAQADSVTEIIPDGDTVHVQTAPEEGDITDEKGAVVQDDETMDVEVIGEPRKMGFKRNIFKVHVQAGNDKYSTATHYPNQRSTTFEQRMEMARRALGADPEPELLEEGDVFLCEFDQNMRDYYFGDDRTTLDVARWGSWPEFVHPEYKAGREAAAAKRTRGISLQDCLDEFTKEEKLGEDDLWYCPQCKKHQQATKRFDLWKVPDILVVHLKRFSNSRTFRDKIDVLVDFPTEGLDISGMVGERQVAQRLKEAGVDAEQLGLDDTDEPLVYDLYAVDEHMGGLGGGHYRAYTYNHITDKWYHFDDSYVSLSSAEASVNANAYLLFYRKRTSRPIGGKSHEIIEAAKQKAVAPPPEEDTPAQLPTPPSEDQAEGPSTQVLNVNRDWLLEVDSSLGAAGWPTPQSNAQSSPASSPPPLDDGEGEPPSFEDAQYDELVQTAALDPLEIANHQFEFPDPSSRNSPTSSNEVETGDADTEDKDVEDPWAEGRQRGLPEFAASFVLQGRLKAGADPNVFVSDGETEASAAPGSSAMSDVDV</sequence>
<dbReference type="Pfam" id="PF00443">
    <property type="entry name" value="UCH"/>
    <property type="match status" value="1"/>
</dbReference>
<dbReference type="InterPro" id="IPR050185">
    <property type="entry name" value="Ub_carboxyl-term_hydrolase"/>
</dbReference>
<dbReference type="GO" id="GO:0004843">
    <property type="term" value="F:cysteine-type deubiquitinase activity"/>
    <property type="evidence" value="ECO:0007669"/>
    <property type="project" value="UniProtKB-EC"/>
</dbReference>
<evidence type="ECO:0000259" key="10">
    <source>
        <dbReference type="PROSITE" id="PS51283"/>
    </source>
</evidence>
<protein>
    <recommendedName>
        <fullName evidence="3">ubiquitinyl hydrolase 1</fullName>
        <ecNumber evidence="3">3.4.19.12</ecNumber>
    </recommendedName>
</protein>
<dbReference type="SUPFAM" id="SSF54001">
    <property type="entry name" value="Cysteine proteinases"/>
    <property type="match status" value="1"/>
</dbReference>
<feature type="compositionally biased region" description="Polar residues" evidence="8">
    <location>
        <begin position="351"/>
        <end position="366"/>
    </location>
</feature>
<dbReference type="PROSITE" id="PS00973">
    <property type="entry name" value="USP_2"/>
    <property type="match status" value="1"/>
</dbReference>
<evidence type="ECO:0000259" key="9">
    <source>
        <dbReference type="PROSITE" id="PS50235"/>
    </source>
</evidence>
<dbReference type="InterPro" id="IPR028889">
    <property type="entry name" value="USP"/>
</dbReference>
<evidence type="ECO:0000256" key="6">
    <source>
        <dbReference type="ARBA" id="ARBA00022801"/>
    </source>
</evidence>
<dbReference type="PROSITE" id="PS50235">
    <property type="entry name" value="USP_3"/>
    <property type="match status" value="1"/>
</dbReference>
<keyword evidence="7" id="KW-0788">Thiol protease</keyword>
<feature type="region of interest" description="Disordered" evidence="8">
    <location>
        <begin position="1"/>
        <end position="37"/>
    </location>
</feature>
<gene>
    <name evidence="11" type="ORF">FOMPIDRAFT_72574</name>
</gene>
<dbReference type="CDD" id="cd02674">
    <property type="entry name" value="Peptidase_C19R"/>
    <property type="match status" value="1"/>
</dbReference>
<keyword evidence="4" id="KW-0645">Protease</keyword>
<evidence type="ECO:0000256" key="4">
    <source>
        <dbReference type="ARBA" id="ARBA00022670"/>
    </source>
</evidence>
<keyword evidence="6" id="KW-0378">Hydrolase</keyword>
<dbReference type="OrthoDB" id="292964at2759"/>
<dbReference type="FunCoup" id="S8E7A4">
    <property type="interactions" value="456"/>
</dbReference>
<evidence type="ECO:0000256" key="8">
    <source>
        <dbReference type="SAM" id="MobiDB-lite"/>
    </source>
</evidence>
<dbReference type="InterPro" id="IPR038765">
    <property type="entry name" value="Papain-like_cys_pep_sf"/>
</dbReference>
<dbReference type="PANTHER" id="PTHR21646">
    <property type="entry name" value="UBIQUITIN CARBOXYL-TERMINAL HYDROLASE"/>
    <property type="match status" value="1"/>
</dbReference>
<dbReference type="Proteomes" id="UP000015241">
    <property type="component" value="Unassembled WGS sequence"/>
</dbReference>
<dbReference type="STRING" id="743788.S8E7A4"/>
<evidence type="ECO:0000256" key="1">
    <source>
        <dbReference type="ARBA" id="ARBA00000707"/>
    </source>
</evidence>
<dbReference type="EMBL" id="KE504145">
    <property type="protein sequence ID" value="EPT00902.1"/>
    <property type="molecule type" value="Genomic_DNA"/>
</dbReference>
<accession>S8E7A4</accession>
<feature type="compositionally biased region" description="Polar residues" evidence="8">
    <location>
        <begin position="1"/>
        <end position="10"/>
    </location>
</feature>
<dbReference type="eggNOG" id="KOG1870">
    <property type="taxonomic scope" value="Eukaryota"/>
</dbReference>
<dbReference type="InterPro" id="IPR018200">
    <property type="entry name" value="USP_CS"/>
</dbReference>
<dbReference type="InterPro" id="IPR006615">
    <property type="entry name" value="Pept_C19_DUSP"/>
</dbReference>
<evidence type="ECO:0000256" key="7">
    <source>
        <dbReference type="ARBA" id="ARBA00022807"/>
    </source>
</evidence>
<dbReference type="GO" id="GO:0016579">
    <property type="term" value="P:protein deubiquitination"/>
    <property type="evidence" value="ECO:0007669"/>
    <property type="project" value="InterPro"/>
</dbReference>
<dbReference type="PROSITE" id="PS51283">
    <property type="entry name" value="DUSP"/>
    <property type="match status" value="1"/>
</dbReference>
<keyword evidence="12" id="KW-1185">Reference proteome</keyword>
<dbReference type="SUPFAM" id="SSF143791">
    <property type="entry name" value="DUSP-like"/>
    <property type="match status" value="1"/>
</dbReference>
<feature type="region of interest" description="Disordered" evidence="8">
    <location>
        <begin position="1091"/>
        <end position="1119"/>
    </location>
</feature>
<feature type="region of interest" description="Disordered" evidence="8">
    <location>
        <begin position="1138"/>
        <end position="1234"/>
    </location>
</feature>
<dbReference type="EC" id="3.4.19.12" evidence="3"/>
<evidence type="ECO:0000256" key="5">
    <source>
        <dbReference type="ARBA" id="ARBA00022786"/>
    </source>
</evidence>
<feature type="compositionally biased region" description="Acidic residues" evidence="8">
    <location>
        <begin position="1213"/>
        <end position="1228"/>
    </location>
</feature>
<dbReference type="GO" id="GO:0006508">
    <property type="term" value="P:proteolysis"/>
    <property type="evidence" value="ECO:0007669"/>
    <property type="project" value="UniProtKB-KW"/>
</dbReference>
<evidence type="ECO:0000256" key="3">
    <source>
        <dbReference type="ARBA" id="ARBA00012759"/>
    </source>
</evidence>
<comment type="similarity">
    <text evidence="2">Belongs to the peptidase C19 family.</text>
</comment>
<proteinExistence type="inferred from homology"/>
<dbReference type="InterPro" id="IPR035927">
    <property type="entry name" value="DUSP-like_sf"/>
</dbReference>
<feature type="domain" description="DUSP" evidence="10">
    <location>
        <begin position="66"/>
        <end position="171"/>
    </location>
</feature>
<dbReference type="AlphaFoldDB" id="S8E7A4"/>
<organism evidence="11 12">
    <name type="scientific">Fomitopsis schrenkii</name>
    <name type="common">Brown rot fungus</name>
    <dbReference type="NCBI Taxonomy" id="2126942"/>
    <lineage>
        <taxon>Eukaryota</taxon>
        <taxon>Fungi</taxon>
        <taxon>Dikarya</taxon>
        <taxon>Basidiomycota</taxon>
        <taxon>Agaricomycotina</taxon>
        <taxon>Agaricomycetes</taxon>
        <taxon>Polyporales</taxon>
        <taxon>Fomitopsis</taxon>
    </lineage>
</organism>
<dbReference type="SMART" id="SM00695">
    <property type="entry name" value="DUSP"/>
    <property type="match status" value="1"/>
</dbReference>
<evidence type="ECO:0000256" key="2">
    <source>
        <dbReference type="ARBA" id="ARBA00009085"/>
    </source>
</evidence>
<feature type="compositionally biased region" description="Polar residues" evidence="8">
    <location>
        <begin position="26"/>
        <end position="36"/>
    </location>
</feature>
<feature type="compositionally biased region" description="Low complexity" evidence="8">
    <location>
        <begin position="1146"/>
        <end position="1155"/>
    </location>
</feature>
<dbReference type="Pfam" id="PF06337">
    <property type="entry name" value="DUSP"/>
    <property type="match status" value="1"/>
</dbReference>
<dbReference type="HOGENOM" id="CLU_001060_7_1_1"/>
<feature type="region of interest" description="Disordered" evidence="8">
    <location>
        <begin position="1259"/>
        <end position="1280"/>
    </location>
</feature>
<evidence type="ECO:0000313" key="11">
    <source>
        <dbReference type="EMBL" id="EPT00902.1"/>
    </source>
</evidence>
<dbReference type="InterPro" id="IPR001394">
    <property type="entry name" value="Peptidase_C19_UCH"/>
</dbReference>
<dbReference type="InParanoid" id="S8E7A4"/>
<dbReference type="PANTHER" id="PTHR21646:SF24">
    <property type="entry name" value="UBIQUITIN CARBOXYL-TERMINAL HYDROLASE"/>
    <property type="match status" value="1"/>
</dbReference>